<evidence type="ECO:0000313" key="2">
    <source>
        <dbReference type="Proteomes" id="UP000295192"/>
    </source>
</evidence>
<dbReference type="Proteomes" id="UP000295192">
    <property type="component" value="Unassembled WGS sequence"/>
</dbReference>
<evidence type="ECO:0000313" key="1">
    <source>
        <dbReference type="EMBL" id="TDG46277.1"/>
    </source>
</evidence>
<name>A0A484BBQ3_DRONA</name>
<dbReference type="EMBL" id="LSRL02000062">
    <property type="protein sequence ID" value="TDG46277.1"/>
    <property type="molecule type" value="Genomic_DNA"/>
</dbReference>
<keyword evidence="2" id="KW-1185">Reference proteome</keyword>
<organism evidence="1 2">
    <name type="scientific">Drosophila navojoa</name>
    <name type="common">Fruit fly</name>
    <dbReference type="NCBI Taxonomy" id="7232"/>
    <lineage>
        <taxon>Eukaryota</taxon>
        <taxon>Metazoa</taxon>
        <taxon>Ecdysozoa</taxon>
        <taxon>Arthropoda</taxon>
        <taxon>Hexapoda</taxon>
        <taxon>Insecta</taxon>
        <taxon>Pterygota</taxon>
        <taxon>Neoptera</taxon>
        <taxon>Endopterygota</taxon>
        <taxon>Diptera</taxon>
        <taxon>Brachycera</taxon>
        <taxon>Muscomorpha</taxon>
        <taxon>Ephydroidea</taxon>
        <taxon>Drosophilidae</taxon>
        <taxon>Drosophila</taxon>
    </lineage>
</organism>
<proteinExistence type="predicted"/>
<reference evidence="1 2" key="1">
    <citation type="journal article" date="2019" name="J. Hered.">
        <title>An Improved Genome Assembly for Drosophila navojoa, the Basal Species in the mojavensis Cluster.</title>
        <authorList>
            <person name="Vanderlinde T."/>
            <person name="Dupim E.G."/>
            <person name="Nazario-Yepiz N.O."/>
            <person name="Carvalho A.B."/>
        </authorList>
    </citation>
    <scope>NUCLEOTIDE SEQUENCE [LARGE SCALE GENOMIC DNA]</scope>
    <source>
        <strain evidence="1">Navoj_Jal97</strain>
        <tissue evidence="1">Whole organism</tissue>
    </source>
</reference>
<sequence length="82" mass="9089">MNNTTNIKENVPLAAAAAAAIVTRRTRALAVGCRRFADFLAYFIVSVLARNNKVQVWGRRVCRAVLVSRTHTFHVFASTTIL</sequence>
<comment type="caution">
    <text evidence="1">The sequence shown here is derived from an EMBL/GenBank/DDBJ whole genome shotgun (WGS) entry which is preliminary data.</text>
</comment>
<protein>
    <submittedName>
        <fullName evidence="1">Uncharacterized protein</fullName>
    </submittedName>
</protein>
<gene>
    <name evidence="1" type="ORF">AWZ03_007353</name>
</gene>
<dbReference type="AlphaFoldDB" id="A0A484BBQ3"/>
<accession>A0A484BBQ3</accession>